<dbReference type="InterPro" id="IPR017788">
    <property type="entry name" value="Hda"/>
</dbReference>
<dbReference type="OrthoDB" id="9784878at2"/>
<dbReference type="Gene3D" id="1.10.8.60">
    <property type="match status" value="1"/>
</dbReference>
<dbReference type="EMBL" id="LSZO01000008">
    <property type="protein sequence ID" value="KXU39392.1"/>
    <property type="molecule type" value="Genomic_DNA"/>
</dbReference>
<proteinExistence type="predicted"/>
<dbReference type="PANTHER" id="PTHR30050">
    <property type="entry name" value="CHROMOSOMAL REPLICATION INITIATOR PROTEIN DNAA"/>
    <property type="match status" value="1"/>
</dbReference>
<keyword evidence="4" id="KW-1185">Reference proteome</keyword>
<dbReference type="GO" id="GO:0032297">
    <property type="term" value="P:negative regulation of DNA-templated DNA replication initiation"/>
    <property type="evidence" value="ECO:0007669"/>
    <property type="project" value="InterPro"/>
</dbReference>
<dbReference type="SUPFAM" id="SSF52540">
    <property type="entry name" value="P-loop containing nucleoside triphosphate hydrolases"/>
    <property type="match status" value="1"/>
</dbReference>
<name>A0A139SYC0_9GAMM</name>
<evidence type="ECO:0000259" key="1">
    <source>
        <dbReference type="Pfam" id="PF00308"/>
    </source>
</evidence>
<dbReference type="PANTHER" id="PTHR30050:SF5">
    <property type="entry name" value="DNAA REGULATORY INACTIVATOR HDA"/>
    <property type="match status" value="1"/>
</dbReference>
<protein>
    <submittedName>
        <fullName evidence="3">DnaA regulatory inactivator Hda</fullName>
    </submittedName>
</protein>
<dbReference type="NCBIfam" id="TIGR03420">
    <property type="entry name" value="DnaA_homol_Hda"/>
    <property type="match status" value="1"/>
</dbReference>
<reference evidence="3 4" key="1">
    <citation type="submission" date="2016-02" db="EMBL/GenBank/DDBJ databases">
        <authorList>
            <person name="Wen L."/>
            <person name="He K."/>
            <person name="Yang H."/>
        </authorList>
    </citation>
    <scope>NUCLEOTIDE SEQUENCE [LARGE SCALE GENOMIC DNA]</scope>
    <source>
        <strain evidence="3 4">CV58</strain>
    </source>
</reference>
<dbReference type="InterPro" id="IPR055199">
    <property type="entry name" value="Hda_lid"/>
</dbReference>
<evidence type="ECO:0000313" key="4">
    <source>
        <dbReference type="Proteomes" id="UP000072660"/>
    </source>
</evidence>
<accession>A0A139SYC0</accession>
<organism evidence="3 4">
    <name type="scientific">Ventosimonas gracilis</name>
    <dbReference type="NCBI Taxonomy" id="1680762"/>
    <lineage>
        <taxon>Bacteria</taxon>
        <taxon>Pseudomonadati</taxon>
        <taxon>Pseudomonadota</taxon>
        <taxon>Gammaproteobacteria</taxon>
        <taxon>Pseudomonadales</taxon>
        <taxon>Ventosimonadaceae</taxon>
        <taxon>Ventosimonas</taxon>
    </lineage>
</organism>
<evidence type="ECO:0000259" key="2">
    <source>
        <dbReference type="Pfam" id="PF22688"/>
    </source>
</evidence>
<evidence type="ECO:0000313" key="3">
    <source>
        <dbReference type="EMBL" id="KXU39392.1"/>
    </source>
</evidence>
<sequence length="230" mass="25255">MKPIQLPLCIRLADDATFANYLPGANAAALAHTLQLAEGRLDLLYLWGKNGSGRSHLLQAACLHAQQAGRQALYLPLAELLQYGADMLEGLEQCELLALDDLQAINTRADWQEALFHLFNRLRDSGACLLLAANSAPRELALTLADLRSRLCLALIFKLEPLSDQEKLSALGARAAQRGLLLSGEAARFILSRGQRSMGTLFEILDTLDRASLQAQRKLTIPFIKQVLGW</sequence>
<feature type="domain" description="Hda lid" evidence="2">
    <location>
        <begin position="164"/>
        <end position="228"/>
    </location>
</feature>
<dbReference type="Gene3D" id="3.40.50.300">
    <property type="entry name" value="P-loop containing nucleotide triphosphate hydrolases"/>
    <property type="match status" value="1"/>
</dbReference>
<dbReference type="Proteomes" id="UP000072660">
    <property type="component" value="Unassembled WGS sequence"/>
</dbReference>
<gene>
    <name evidence="3" type="ORF">AXE65_08785</name>
</gene>
<dbReference type="Pfam" id="PF22688">
    <property type="entry name" value="Hda_lid"/>
    <property type="match status" value="1"/>
</dbReference>
<dbReference type="Pfam" id="PF00308">
    <property type="entry name" value="Bac_DnaA"/>
    <property type="match status" value="1"/>
</dbReference>
<dbReference type="InterPro" id="IPR027417">
    <property type="entry name" value="P-loop_NTPase"/>
</dbReference>
<dbReference type="InterPro" id="IPR013317">
    <property type="entry name" value="DnaA_dom"/>
</dbReference>
<comment type="caution">
    <text evidence="3">The sequence shown here is derived from an EMBL/GenBank/DDBJ whole genome shotgun (WGS) entry which is preliminary data.</text>
</comment>
<feature type="domain" description="Chromosomal replication initiator protein DnaA ATPAse" evidence="1">
    <location>
        <begin position="14"/>
        <end position="156"/>
    </location>
</feature>
<dbReference type="AlphaFoldDB" id="A0A139SYC0"/>
<dbReference type="RefSeq" id="WP_068386607.1">
    <property type="nucleotide sequence ID" value="NZ_LSZO01000008.1"/>
</dbReference>
<dbReference type="GO" id="GO:0006270">
    <property type="term" value="P:DNA replication initiation"/>
    <property type="evidence" value="ECO:0007669"/>
    <property type="project" value="TreeGrafter"/>
</dbReference>